<keyword evidence="3" id="KW-1185">Reference proteome</keyword>
<reference evidence="3" key="1">
    <citation type="journal article" date="2019" name="Int. J. Syst. Evol. Microbiol.">
        <title>The Global Catalogue of Microorganisms (GCM) 10K type strain sequencing project: providing services to taxonomists for standard genome sequencing and annotation.</title>
        <authorList>
            <consortium name="The Broad Institute Genomics Platform"/>
            <consortium name="The Broad Institute Genome Sequencing Center for Infectious Disease"/>
            <person name="Wu L."/>
            <person name="Ma J."/>
        </authorList>
    </citation>
    <scope>NUCLEOTIDE SEQUENCE [LARGE SCALE GENOMIC DNA]</scope>
    <source>
        <strain evidence="3">CGMCC 4.7035</strain>
    </source>
</reference>
<organism evidence="2 3">
    <name type="scientific">Streptomyces yaanensis</name>
    <dbReference type="NCBI Taxonomy" id="1142239"/>
    <lineage>
        <taxon>Bacteria</taxon>
        <taxon>Bacillati</taxon>
        <taxon>Actinomycetota</taxon>
        <taxon>Actinomycetes</taxon>
        <taxon>Kitasatosporales</taxon>
        <taxon>Streptomycetaceae</taxon>
        <taxon>Streptomyces</taxon>
    </lineage>
</organism>
<dbReference type="RefSeq" id="WP_310768624.1">
    <property type="nucleotide sequence ID" value="NZ_JBHRWR010000009.1"/>
</dbReference>
<name>A0ABV7SE85_9ACTN</name>
<evidence type="ECO:0000313" key="3">
    <source>
        <dbReference type="Proteomes" id="UP001595701"/>
    </source>
</evidence>
<evidence type="ECO:0000313" key="2">
    <source>
        <dbReference type="EMBL" id="MFC3574958.1"/>
    </source>
</evidence>
<comment type="caution">
    <text evidence="2">The sequence shown here is derived from an EMBL/GenBank/DDBJ whole genome shotgun (WGS) entry which is preliminary data.</text>
</comment>
<evidence type="ECO:0000259" key="1">
    <source>
        <dbReference type="Pfam" id="PF01636"/>
    </source>
</evidence>
<gene>
    <name evidence="2" type="ORF">ACFOZ0_17070</name>
</gene>
<dbReference type="Proteomes" id="UP001595701">
    <property type="component" value="Unassembled WGS sequence"/>
</dbReference>
<dbReference type="InterPro" id="IPR011009">
    <property type="entry name" value="Kinase-like_dom_sf"/>
</dbReference>
<dbReference type="EMBL" id="JBHRWR010000009">
    <property type="protein sequence ID" value="MFC3574958.1"/>
    <property type="molecule type" value="Genomic_DNA"/>
</dbReference>
<dbReference type="Pfam" id="PF01636">
    <property type="entry name" value="APH"/>
    <property type="match status" value="1"/>
</dbReference>
<proteinExistence type="predicted"/>
<protein>
    <submittedName>
        <fullName evidence="2">Phosphotransferase</fullName>
    </submittedName>
</protein>
<sequence length="98" mass="10671">MDPLRPHAEHPAGRLAAVMDFGTASLGVPAVDLIPAWNLLPSAARQVFREAVDTDDASWARGRGWALCMAVIQLPYYRKTNPVTSANARYVIRQVLAG</sequence>
<dbReference type="SUPFAM" id="SSF56112">
    <property type="entry name" value="Protein kinase-like (PK-like)"/>
    <property type="match status" value="1"/>
</dbReference>
<accession>A0ABV7SE85</accession>
<dbReference type="InterPro" id="IPR002575">
    <property type="entry name" value="Aminoglycoside_PTrfase"/>
</dbReference>
<feature type="domain" description="Aminoglycoside phosphotransferase" evidence="1">
    <location>
        <begin position="13"/>
        <end position="65"/>
    </location>
</feature>